<evidence type="ECO:0000313" key="2">
    <source>
        <dbReference type="Proteomes" id="UP000474640"/>
    </source>
</evidence>
<dbReference type="Proteomes" id="UP000474640">
    <property type="component" value="Unassembled WGS sequence"/>
</dbReference>
<dbReference type="AlphaFoldDB" id="A0A7C8R4C7"/>
<proteinExistence type="predicted"/>
<accession>A0A7C8R4C7</accession>
<dbReference type="EMBL" id="JAABOJ010000046">
    <property type="protein sequence ID" value="KAF3274177.1"/>
    <property type="molecule type" value="Genomic_DNA"/>
</dbReference>
<organism evidence="1 2">
    <name type="scientific">Orbilia oligospora</name>
    <name type="common">Nematode-trapping fungus</name>
    <name type="synonym">Arthrobotrys oligospora</name>
    <dbReference type="NCBI Taxonomy" id="2813651"/>
    <lineage>
        <taxon>Eukaryota</taxon>
        <taxon>Fungi</taxon>
        <taxon>Dikarya</taxon>
        <taxon>Ascomycota</taxon>
        <taxon>Pezizomycotina</taxon>
        <taxon>Orbiliomycetes</taxon>
        <taxon>Orbiliales</taxon>
        <taxon>Orbiliaceae</taxon>
        <taxon>Orbilia</taxon>
    </lineage>
</organism>
<evidence type="ECO:0000313" key="1">
    <source>
        <dbReference type="EMBL" id="KAF3274177.1"/>
    </source>
</evidence>
<protein>
    <submittedName>
        <fullName evidence="1">Uncharacterized protein</fullName>
    </submittedName>
</protein>
<comment type="caution">
    <text evidence="1">The sequence shown here is derived from an EMBL/GenBank/DDBJ whole genome shotgun (WGS) entry which is preliminary data.</text>
</comment>
<sequence>MSQMCLTPNWIRCLLVKLPHKQCYSSDALVKSISTVLETLNPGDINLSIHQVPSNLTLLWKHIGTTKTEPPRAKVINSPSFKSYIYIVMGANIPSKIYKLTMMSKCGEGLGDRFSGESRYSTSCLCAISCIELATKAAPSLLPLLQLAKLSQNSGFSIATLVDRHYYFQFNPSLGV</sequence>
<gene>
    <name evidence="1" type="ORF">TWF970_008160</name>
</gene>
<name>A0A7C8R4C7_ORBOL</name>
<reference evidence="1 2" key="1">
    <citation type="submission" date="2020-01" db="EMBL/GenBank/DDBJ databases">
        <authorList>
            <person name="Palmer J.M."/>
        </authorList>
    </citation>
    <scope>NUCLEOTIDE SEQUENCE [LARGE SCALE GENOMIC DNA]</scope>
    <source>
        <strain evidence="1 2">TWF970</strain>
    </source>
</reference>